<reference evidence="9" key="2">
    <citation type="journal article" date="2018" name="Algal Res.">
        <title>Characterization of plant carbon substrate utilization by Auxenochlorella protothecoides.</title>
        <authorList>
            <person name="Vogler B.W."/>
            <person name="Starkenburg S.R."/>
            <person name="Sudasinghe N."/>
            <person name="Schambach J.Y."/>
            <person name="Rollin J.A."/>
            <person name="Pattathil S."/>
            <person name="Barry A.N."/>
        </authorList>
    </citation>
    <scope>NUCLEOTIDE SEQUENCE [LARGE SCALE GENOMIC DNA]</scope>
    <source>
        <strain evidence="9">UTEX 25</strain>
    </source>
</reference>
<dbReference type="OrthoDB" id="1044435at2759"/>
<dbReference type="SUPFAM" id="SSF110857">
    <property type="entry name" value="Gamma-glutamyl cyclotransferase-like"/>
    <property type="match status" value="1"/>
</dbReference>
<evidence type="ECO:0000256" key="4">
    <source>
        <dbReference type="ARBA" id="ARBA00030602"/>
    </source>
</evidence>
<reference evidence="7" key="3">
    <citation type="submission" date="2018-10" db="EMBL/GenBank/DDBJ databases">
        <authorList>
            <person name="Hovde B."/>
            <person name="Zhang X."/>
        </authorList>
    </citation>
    <scope>NUCLEOTIDE SEQUENCE [LARGE SCALE GENOMIC DNA]</scope>
    <source>
        <strain evidence="7">UTEX 25</strain>
    </source>
</reference>
<dbReference type="InterPro" id="IPR045038">
    <property type="entry name" value="AIG2-like"/>
</dbReference>
<dbReference type="GeneID" id="23612493"/>
<dbReference type="AlphaFoldDB" id="A0A087SCF2"/>
<evidence type="ECO:0000313" key="6">
    <source>
        <dbReference type="EMBL" id="KFM23406.1"/>
    </source>
</evidence>
<dbReference type="PANTHER" id="PTHR31544:SF2">
    <property type="entry name" value="AIG2-LIKE PROTEIN D"/>
    <property type="match status" value="1"/>
</dbReference>
<evidence type="ECO:0000256" key="2">
    <source>
        <dbReference type="ARBA" id="ARBA00008861"/>
    </source>
</evidence>
<evidence type="ECO:0000313" key="8">
    <source>
        <dbReference type="Proteomes" id="UP000028924"/>
    </source>
</evidence>
<dbReference type="CDD" id="cd06661">
    <property type="entry name" value="GGCT_like"/>
    <property type="match status" value="1"/>
</dbReference>
<keyword evidence="8" id="KW-1185">Reference proteome</keyword>
<dbReference type="InterPro" id="IPR013024">
    <property type="entry name" value="GGCT-like"/>
</dbReference>
<comment type="similarity">
    <text evidence="2">Belongs to the gamma-glutamylcyclotransferase family.</text>
</comment>
<reference evidence="6 8" key="1">
    <citation type="journal article" date="2014" name="BMC Genomics">
        <title>Oil accumulation mechanisms of the oleaginous microalga Chlorella protothecoides revealed through its genome, transcriptomes, and proteomes.</title>
        <authorList>
            <person name="Gao C."/>
            <person name="Wang Y."/>
            <person name="Shen Y."/>
            <person name="Yan D."/>
            <person name="He X."/>
            <person name="Dai J."/>
            <person name="Wu Q."/>
        </authorList>
    </citation>
    <scope>NUCLEOTIDE SEQUENCE [LARGE SCALE GENOMIC DNA]</scope>
    <source>
        <strain evidence="6 8">0710</strain>
    </source>
</reference>
<proteinExistence type="inferred from homology"/>
<gene>
    <name evidence="7" type="ORF">APUTEX25_005410</name>
    <name evidence="6" type="ORF">F751_1102</name>
</gene>
<protein>
    <recommendedName>
        <fullName evidence="4">Putative gamma-glutamylcyclotransferase</fullName>
    </recommendedName>
</protein>
<dbReference type="InterPro" id="IPR009288">
    <property type="entry name" value="AIG2-like_dom"/>
</dbReference>
<reference evidence="7" key="4">
    <citation type="submission" date="2018-11" db="EMBL/GenBank/DDBJ databases">
        <title>Characterization of plant carbon substrate utilization by Auxenochlorella protothecoides.</title>
        <authorList>
            <person name="Vogler B.W."/>
            <person name="Starkenburg S.R."/>
            <person name="Sudasinghe N."/>
            <person name="Schambach J.Y."/>
            <person name="Rollin J.A."/>
            <person name="Pattathil S."/>
            <person name="Barry A.N."/>
        </authorList>
    </citation>
    <scope>NUCLEOTIDE SEQUENCE [LARGE SCALE GENOMIC DNA]</scope>
    <source>
        <strain evidence="7">UTEX 25</strain>
    </source>
</reference>
<dbReference type="Pfam" id="PF06094">
    <property type="entry name" value="GGACT"/>
    <property type="match status" value="1"/>
</dbReference>
<sequence>MVVLPSRSGIDLGSERLRHRFTIGWALMTDIFVYGTLQYPEVLRALIGRVPDLTPATLTGYRRYCVSQQVFPAIIPGEADDSVKGYTLYGLNAHEVKVMDEFESEEYVKTAGAVLNAETGRPESVLYYVWHPSLESQLERRSWSPEAFREQHLQAYTKMCIEFAAELRSRAQW</sequence>
<evidence type="ECO:0000256" key="1">
    <source>
        <dbReference type="ARBA" id="ARBA00002782"/>
    </source>
</evidence>
<accession>A0A087SCF2</accession>
<dbReference type="InterPro" id="IPR036568">
    <property type="entry name" value="GGCT-like_sf"/>
</dbReference>
<evidence type="ECO:0000313" key="7">
    <source>
        <dbReference type="EMBL" id="RMZ55132.1"/>
    </source>
</evidence>
<organism evidence="6 8">
    <name type="scientific">Auxenochlorella protothecoides</name>
    <name type="common">Green microalga</name>
    <name type="synonym">Chlorella protothecoides</name>
    <dbReference type="NCBI Taxonomy" id="3075"/>
    <lineage>
        <taxon>Eukaryota</taxon>
        <taxon>Viridiplantae</taxon>
        <taxon>Chlorophyta</taxon>
        <taxon>core chlorophytes</taxon>
        <taxon>Trebouxiophyceae</taxon>
        <taxon>Chlorellales</taxon>
        <taxon>Chlorellaceae</taxon>
        <taxon>Auxenochlorella</taxon>
    </lineage>
</organism>
<evidence type="ECO:0000313" key="9">
    <source>
        <dbReference type="Proteomes" id="UP000279271"/>
    </source>
</evidence>
<dbReference type="RefSeq" id="XP_011396276.1">
    <property type="nucleotide sequence ID" value="XM_011397974.1"/>
</dbReference>
<dbReference type="EMBL" id="QOKY01000169">
    <property type="protein sequence ID" value="RMZ55132.1"/>
    <property type="molecule type" value="Genomic_DNA"/>
</dbReference>
<dbReference type="KEGG" id="apro:F751_1102"/>
<feature type="domain" description="Gamma-glutamylcyclotransferase AIG2-like" evidence="5">
    <location>
        <begin position="31"/>
        <end position="143"/>
    </location>
</feature>
<dbReference type="Gene3D" id="3.10.490.10">
    <property type="entry name" value="Gamma-glutamyl cyclotransferase-like"/>
    <property type="match status" value="1"/>
</dbReference>
<dbReference type="Proteomes" id="UP000028924">
    <property type="component" value="Unassembled WGS sequence"/>
</dbReference>
<keyword evidence="3" id="KW-0808">Transferase</keyword>
<evidence type="ECO:0000256" key="3">
    <source>
        <dbReference type="ARBA" id="ARBA00022679"/>
    </source>
</evidence>
<dbReference type="PANTHER" id="PTHR31544">
    <property type="entry name" value="AIG2-LIKE PROTEIN D"/>
    <property type="match status" value="1"/>
</dbReference>
<name>A0A087SCF2_AUXPR</name>
<comment type="function">
    <text evidence="1">Putative gamma-glutamylcyclotransferase.</text>
</comment>
<dbReference type="Proteomes" id="UP000279271">
    <property type="component" value="Unassembled WGS sequence"/>
</dbReference>
<dbReference type="GO" id="GO:0016740">
    <property type="term" value="F:transferase activity"/>
    <property type="evidence" value="ECO:0007669"/>
    <property type="project" value="UniProtKB-KW"/>
</dbReference>
<evidence type="ECO:0000259" key="5">
    <source>
        <dbReference type="Pfam" id="PF06094"/>
    </source>
</evidence>
<dbReference type="EMBL" id="KL662090">
    <property type="protein sequence ID" value="KFM23406.1"/>
    <property type="molecule type" value="Genomic_DNA"/>
</dbReference>